<evidence type="ECO:0000256" key="7">
    <source>
        <dbReference type="ARBA" id="ARBA00023002"/>
    </source>
</evidence>
<evidence type="ECO:0000256" key="3">
    <source>
        <dbReference type="ARBA" id="ARBA00011048"/>
    </source>
</evidence>
<name>A0A4R6V8X0_9PSEU</name>
<evidence type="ECO:0000256" key="2">
    <source>
        <dbReference type="ARBA" id="ARBA00001966"/>
    </source>
</evidence>
<dbReference type="PRINTS" id="PR00368">
    <property type="entry name" value="FADPNR"/>
</dbReference>
<gene>
    <name evidence="11" type="ORF">EV188_10416</name>
</gene>
<dbReference type="Gene3D" id="3.20.20.70">
    <property type="entry name" value="Aldolase class I"/>
    <property type="match status" value="1"/>
</dbReference>
<dbReference type="GO" id="GO:0046872">
    <property type="term" value="F:metal ion binding"/>
    <property type="evidence" value="ECO:0007669"/>
    <property type="project" value="UniProtKB-KW"/>
</dbReference>
<keyword evidence="12" id="KW-1185">Reference proteome</keyword>
<proteinExistence type="inferred from homology"/>
<keyword evidence="6" id="KW-0479">Metal-binding</keyword>
<evidence type="ECO:0000313" key="12">
    <source>
        <dbReference type="Proteomes" id="UP000295705"/>
    </source>
</evidence>
<keyword evidence="9" id="KW-0411">Iron-sulfur</keyword>
<dbReference type="InterPro" id="IPR001155">
    <property type="entry name" value="OxRdtase_FMN_N"/>
</dbReference>
<evidence type="ECO:0000256" key="5">
    <source>
        <dbReference type="ARBA" id="ARBA00022643"/>
    </source>
</evidence>
<dbReference type="SUPFAM" id="SSF51971">
    <property type="entry name" value="Nucleotide-binding domain"/>
    <property type="match status" value="1"/>
</dbReference>
<evidence type="ECO:0000256" key="6">
    <source>
        <dbReference type="ARBA" id="ARBA00022723"/>
    </source>
</evidence>
<dbReference type="OrthoDB" id="3169239at2"/>
<organism evidence="11 12">
    <name type="scientific">Actinomycetospora succinea</name>
    <dbReference type="NCBI Taxonomy" id="663603"/>
    <lineage>
        <taxon>Bacteria</taxon>
        <taxon>Bacillati</taxon>
        <taxon>Actinomycetota</taxon>
        <taxon>Actinomycetes</taxon>
        <taxon>Pseudonocardiales</taxon>
        <taxon>Pseudonocardiaceae</taxon>
        <taxon>Actinomycetospora</taxon>
    </lineage>
</organism>
<evidence type="ECO:0000256" key="4">
    <source>
        <dbReference type="ARBA" id="ARBA00022630"/>
    </source>
</evidence>
<sequence>MPPASTTVLEPFRSGRLDLQNRMAFVATVTNLSRNTEVSDDLIAYYAARARGGAGMVVTEGLSVHPTSIPNGAVPLAYDPSLVPGFRRLADACHEHGTAAFGQLWHVGRQALWNPTLQPWAPSGGRDPYSGVTARTMTDGEVRQVVDGFVTSAVNLHAAGFDGVELHGAHGYLITQFLSPWSNHRDDAWGGDTARRTAFVAAVVRGIREACGDDFAVGLKISAHEYVEGGIDLAEAQRIVEVLRSTAPPDYLAVSQANFSPSLEYHVPDLAFDDMPFVHLAAGVREVAGDVPVMALAKIPDVAAAERLVTDEVADLVGMARPWVADADLVRKAEEGRRPRPCTYCNICWDFIHTGRRISCMYAPEAGREKTRDGRVTPLPDPQRGTVRVVGAGLAGLEAARTAALRGHSVHLYEADDVVGGRLRRDALTPGRERMGLAVEWLEDEVRSAGAKMHLGATVTDDDVAAWPDDDMVVIATGAAPLPVDLPGATTVSLEDAVARGDALAGPLVVVDELEDEPVYAFATARAQAGDDVVLLTRREAPARRVAYVSRIGTFRRLDEAGVVTHTLLEPVRVQDGELVARHVYSGQERVLGPVGTVVTAGPAAPAEHPDGPVVVGDASSPRSYVAIDQEAHDVVAGLTALTHHSDPKDQR</sequence>
<dbReference type="Pfam" id="PF13450">
    <property type="entry name" value="NAD_binding_8"/>
    <property type="match status" value="1"/>
</dbReference>
<dbReference type="GO" id="GO:0051536">
    <property type="term" value="F:iron-sulfur cluster binding"/>
    <property type="evidence" value="ECO:0007669"/>
    <property type="project" value="UniProtKB-KW"/>
</dbReference>
<dbReference type="PANTHER" id="PTHR42917:SF2">
    <property type="entry name" value="2,4-DIENOYL-COA REDUCTASE [(2E)-ENOYL-COA-PRODUCING]"/>
    <property type="match status" value="1"/>
</dbReference>
<comment type="caution">
    <text evidence="11">The sequence shown here is derived from an EMBL/GenBank/DDBJ whole genome shotgun (WGS) entry which is preliminary data.</text>
</comment>
<comment type="cofactor">
    <cofactor evidence="2">
        <name>[4Fe-4S] cluster</name>
        <dbReference type="ChEBI" id="CHEBI:49883"/>
    </cofactor>
</comment>
<dbReference type="EMBL" id="SNYO01000004">
    <property type="protein sequence ID" value="TDQ58277.1"/>
    <property type="molecule type" value="Genomic_DNA"/>
</dbReference>
<dbReference type="SUPFAM" id="SSF51395">
    <property type="entry name" value="FMN-linked oxidoreductases"/>
    <property type="match status" value="1"/>
</dbReference>
<dbReference type="InterPro" id="IPR036188">
    <property type="entry name" value="FAD/NAD-bd_sf"/>
</dbReference>
<dbReference type="Gene3D" id="3.50.50.60">
    <property type="entry name" value="FAD/NAD(P)-binding domain"/>
    <property type="match status" value="1"/>
</dbReference>
<dbReference type="GO" id="GO:0010181">
    <property type="term" value="F:FMN binding"/>
    <property type="evidence" value="ECO:0007669"/>
    <property type="project" value="InterPro"/>
</dbReference>
<protein>
    <recommendedName>
        <fullName evidence="10">NADH:flavin oxidoreductase/NADH oxidase N-terminal domain-containing protein</fullName>
    </recommendedName>
</protein>
<comment type="similarity">
    <text evidence="3">In the N-terminal section; belongs to the NADH:flavin oxidoreductase/NADH oxidase family.</text>
</comment>
<dbReference type="InterPro" id="IPR051793">
    <property type="entry name" value="NADH:flavin_oxidoreductase"/>
</dbReference>
<evidence type="ECO:0000256" key="8">
    <source>
        <dbReference type="ARBA" id="ARBA00023004"/>
    </source>
</evidence>
<dbReference type="InterPro" id="IPR013785">
    <property type="entry name" value="Aldolase_TIM"/>
</dbReference>
<dbReference type="AlphaFoldDB" id="A0A4R6V8X0"/>
<reference evidence="11 12" key="1">
    <citation type="submission" date="2019-03" db="EMBL/GenBank/DDBJ databases">
        <title>Genomic Encyclopedia of Type Strains, Phase IV (KMG-IV): sequencing the most valuable type-strain genomes for metagenomic binning, comparative biology and taxonomic classification.</title>
        <authorList>
            <person name="Goeker M."/>
        </authorList>
    </citation>
    <scope>NUCLEOTIDE SEQUENCE [LARGE SCALE GENOMIC DNA]</scope>
    <source>
        <strain evidence="11 12">DSM 45775</strain>
    </source>
</reference>
<evidence type="ECO:0000256" key="9">
    <source>
        <dbReference type="ARBA" id="ARBA00023014"/>
    </source>
</evidence>
<keyword evidence="5" id="KW-0288">FMN</keyword>
<dbReference type="GO" id="GO:0016491">
    <property type="term" value="F:oxidoreductase activity"/>
    <property type="evidence" value="ECO:0007669"/>
    <property type="project" value="UniProtKB-KW"/>
</dbReference>
<accession>A0A4R6V8X0</accession>
<feature type="domain" description="NADH:flavin oxidoreductase/NADH oxidase N-terminal" evidence="10">
    <location>
        <begin position="9"/>
        <end position="338"/>
    </location>
</feature>
<evidence type="ECO:0000313" key="11">
    <source>
        <dbReference type="EMBL" id="TDQ58277.1"/>
    </source>
</evidence>
<dbReference type="RefSeq" id="WP_133827154.1">
    <property type="nucleotide sequence ID" value="NZ_BAABHR010000006.1"/>
</dbReference>
<keyword evidence="4" id="KW-0285">Flavoprotein</keyword>
<dbReference type="PANTHER" id="PTHR42917">
    <property type="entry name" value="2,4-DIENOYL-COA REDUCTASE"/>
    <property type="match status" value="1"/>
</dbReference>
<dbReference type="Proteomes" id="UP000295705">
    <property type="component" value="Unassembled WGS sequence"/>
</dbReference>
<comment type="cofactor">
    <cofactor evidence="1">
        <name>FMN</name>
        <dbReference type="ChEBI" id="CHEBI:58210"/>
    </cofactor>
</comment>
<dbReference type="Gene3D" id="3.40.50.720">
    <property type="entry name" value="NAD(P)-binding Rossmann-like Domain"/>
    <property type="match status" value="1"/>
</dbReference>
<keyword evidence="8" id="KW-0408">Iron</keyword>
<keyword evidence="7" id="KW-0560">Oxidoreductase</keyword>
<dbReference type="Pfam" id="PF00724">
    <property type="entry name" value="Oxidored_FMN"/>
    <property type="match status" value="1"/>
</dbReference>
<evidence type="ECO:0000256" key="1">
    <source>
        <dbReference type="ARBA" id="ARBA00001917"/>
    </source>
</evidence>
<evidence type="ECO:0000259" key="10">
    <source>
        <dbReference type="Pfam" id="PF00724"/>
    </source>
</evidence>